<dbReference type="EMBL" id="KI913154">
    <property type="protein sequence ID" value="ETV72294.1"/>
    <property type="molecule type" value="Genomic_DNA"/>
</dbReference>
<reference evidence="2" key="1">
    <citation type="submission" date="2013-12" db="EMBL/GenBank/DDBJ databases">
        <title>The Genome Sequence of Aphanomyces astaci APO3.</title>
        <authorList>
            <consortium name="The Broad Institute Genomics Platform"/>
            <person name="Russ C."/>
            <person name="Tyler B."/>
            <person name="van West P."/>
            <person name="Dieguez-Uribeondo J."/>
            <person name="Young S.K."/>
            <person name="Zeng Q."/>
            <person name="Gargeya S."/>
            <person name="Fitzgerald M."/>
            <person name="Abouelleil A."/>
            <person name="Alvarado L."/>
            <person name="Chapman S.B."/>
            <person name="Gainer-Dewar J."/>
            <person name="Goldberg J."/>
            <person name="Griggs A."/>
            <person name="Gujja S."/>
            <person name="Hansen M."/>
            <person name="Howarth C."/>
            <person name="Imamovic A."/>
            <person name="Ireland A."/>
            <person name="Larimer J."/>
            <person name="McCowan C."/>
            <person name="Murphy C."/>
            <person name="Pearson M."/>
            <person name="Poon T.W."/>
            <person name="Priest M."/>
            <person name="Roberts A."/>
            <person name="Saif S."/>
            <person name="Shea T."/>
            <person name="Sykes S."/>
            <person name="Wortman J."/>
            <person name="Nusbaum C."/>
            <person name="Birren B."/>
        </authorList>
    </citation>
    <scope>NUCLEOTIDE SEQUENCE [LARGE SCALE GENOMIC DNA]</scope>
    <source>
        <strain evidence="2">APO3</strain>
    </source>
</reference>
<feature type="signal peptide" evidence="1">
    <location>
        <begin position="1"/>
        <end position="21"/>
    </location>
</feature>
<dbReference type="AlphaFoldDB" id="W4FZU1"/>
<evidence type="ECO:0000313" key="2">
    <source>
        <dbReference type="EMBL" id="ETV72294.1"/>
    </source>
</evidence>
<feature type="chain" id="PRO_5004842147" description="Secreted protein" evidence="1">
    <location>
        <begin position="22"/>
        <end position="198"/>
    </location>
</feature>
<evidence type="ECO:0008006" key="3">
    <source>
        <dbReference type="Google" id="ProtNLM"/>
    </source>
</evidence>
<gene>
    <name evidence="2" type="ORF">H257_12464</name>
</gene>
<sequence length="198" mass="23117">MVSLQIRRLILVGVCQMGSVCEPTDSEVCRQVHDMLDEKVHRARDSEESGKQQRLSRPSIVADQVWVDYYEFQRLYRHGKHGMTTRQRETEQRVSIAHQRVFGLDVVDENEAWRQDGVQEHNRSVRHYLGWVDHRAQHFVRLSTLAKDHDEVEHDKHVVKPVGGGALGELTHNYSGLRFGTESAHCHRWRRGLQRLPQ</sequence>
<organism evidence="2">
    <name type="scientific">Aphanomyces astaci</name>
    <name type="common">Crayfish plague agent</name>
    <dbReference type="NCBI Taxonomy" id="112090"/>
    <lineage>
        <taxon>Eukaryota</taxon>
        <taxon>Sar</taxon>
        <taxon>Stramenopiles</taxon>
        <taxon>Oomycota</taxon>
        <taxon>Saprolegniomycetes</taxon>
        <taxon>Saprolegniales</taxon>
        <taxon>Verrucalvaceae</taxon>
        <taxon>Aphanomyces</taxon>
    </lineage>
</organism>
<protein>
    <recommendedName>
        <fullName evidence="3">Secreted protein</fullName>
    </recommendedName>
</protein>
<keyword evidence="1" id="KW-0732">Signal</keyword>
<proteinExistence type="predicted"/>
<dbReference type="VEuPathDB" id="FungiDB:H257_12464"/>
<dbReference type="GeneID" id="20814460"/>
<accession>W4FZU1</accession>
<dbReference type="RefSeq" id="XP_009837976.1">
    <property type="nucleotide sequence ID" value="XM_009839674.1"/>
</dbReference>
<evidence type="ECO:0000256" key="1">
    <source>
        <dbReference type="SAM" id="SignalP"/>
    </source>
</evidence>
<name>W4FZU1_APHAT</name>